<reference evidence="4 5" key="1">
    <citation type="submission" date="2018-09" db="EMBL/GenBank/DDBJ databases">
        <title>Streptomyces sp. nov. DS1-2, an endophytic actinomycete isolated from roots of Dendrobium scabrilingue.</title>
        <authorList>
            <person name="Kuncharoen N."/>
            <person name="Kudo T."/>
            <person name="Ohkuma M."/>
            <person name="Yuki M."/>
            <person name="Tanasupawat S."/>
        </authorList>
    </citation>
    <scope>NUCLEOTIDE SEQUENCE [LARGE SCALE GENOMIC DNA]</scope>
    <source>
        <strain evidence="2 5">AZ1-7</strain>
        <strain evidence="3 4">DS1-2</strain>
    </source>
</reference>
<sequence length="125" mass="12835">MLTPLTVTVGVTALLLALWCGYAALRGQPVKDWHYLGMALVLLLTLAQLVIALARLSNGERPAGDGTAVFVSYLVSIPLCLPVVGVVALGERSRWGSATVAAGALVLAVLQLRLADVWAGGTGGG</sequence>
<dbReference type="EMBL" id="RBDX01000001">
    <property type="protein sequence ID" value="RKN12701.1"/>
    <property type="molecule type" value="Genomic_DNA"/>
</dbReference>
<keyword evidence="1" id="KW-0472">Membrane</keyword>
<proteinExistence type="predicted"/>
<gene>
    <name evidence="3" type="ORF">D7318_01115</name>
    <name evidence="2" type="ORF">D7319_01780</name>
</gene>
<evidence type="ECO:0000313" key="4">
    <source>
        <dbReference type="Proteomes" id="UP000268652"/>
    </source>
</evidence>
<dbReference type="Proteomes" id="UP000268652">
    <property type="component" value="Unassembled WGS sequence"/>
</dbReference>
<dbReference type="Proteomes" id="UP000275024">
    <property type="component" value="Unassembled WGS sequence"/>
</dbReference>
<accession>A0A3A9WHK5</accession>
<protein>
    <recommendedName>
        <fullName evidence="6">Integral membrane protein</fullName>
    </recommendedName>
</protein>
<evidence type="ECO:0000313" key="2">
    <source>
        <dbReference type="EMBL" id="RKN12701.1"/>
    </source>
</evidence>
<dbReference type="RefSeq" id="WP_120694901.1">
    <property type="nucleotide sequence ID" value="NZ_RBDX01000001.1"/>
</dbReference>
<feature type="transmembrane region" description="Helical" evidence="1">
    <location>
        <begin position="33"/>
        <end position="56"/>
    </location>
</feature>
<evidence type="ECO:0000256" key="1">
    <source>
        <dbReference type="SAM" id="Phobius"/>
    </source>
</evidence>
<keyword evidence="1" id="KW-1133">Transmembrane helix</keyword>
<feature type="transmembrane region" description="Helical" evidence="1">
    <location>
        <begin position="68"/>
        <end position="89"/>
    </location>
</feature>
<comment type="caution">
    <text evidence="2">The sequence shown here is derived from an EMBL/GenBank/DDBJ whole genome shotgun (WGS) entry which is preliminary data.</text>
</comment>
<feature type="transmembrane region" description="Helical" evidence="1">
    <location>
        <begin position="95"/>
        <end position="115"/>
    </location>
</feature>
<evidence type="ECO:0000313" key="5">
    <source>
        <dbReference type="Proteomes" id="UP000275024"/>
    </source>
</evidence>
<dbReference type="AlphaFoldDB" id="A0A3A9WHK5"/>
<keyword evidence="4" id="KW-1185">Reference proteome</keyword>
<evidence type="ECO:0000313" key="3">
    <source>
        <dbReference type="EMBL" id="RKN27536.1"/>
    </source>
</evidence>
<organism evidence="2 5">
    <name type="scientific">Streptomyces radicis</name>
    <dbReference type="NCBI Taxonomy" id="1750517"/>
    <lineage>
        <taxon>Bacteria</taxon>
        <taxon>Bacillati</taxon>
        <taxon>Actinomycetota</taxon>
        <taxon>Actinomycetes</taxon>
        <taxon>Kitasatosporales</taxon>
        <taxon>Streptomycetaceae</taxon>
        <taxon>Streptomyces</taxon>
    </lineage>
</organism>
<dbReference type="OrthoDB" id="3828660at2"/>
<dbReference type="EMBL" id="RBDY01000001">
    <property type="protein sequence ID" value="RKN27536.1"/>
    <property type="molecule type" value="Genomic_DNA"/>
</dbReference>
<name>A0A3A9WHK5_9ACTN</name>
<evidence type="ECO:0008006" key="6">
    <source>
        <dbReference type="Google" id="ProtNLM"/>
    </source>
</evidence>
<keyword evidence="1" id="KW-0812">Transmembrane</keyword>